<feature type="region of interest" description="Disordered" evidence="1">
    <location>
        <begin position="334"/>
        <end position="371"/>
    </location>
</feature>
<dbReference type="Proteomes" id="UP000076874">
    <property type="component" value="Unassembled WGS sequence"/>
</dbReference>
<dbReference type="InterPro" id="IPR036047">
    <property type="entry name" value="F-box-like_dom_sf"/>
</dbReference>
<dbReference type="PROSITE" id="PS50181">
    <property type="entry name" value="FBOX"/>
    <property type="match status" value="1"/>
</dbReference>
<evidence type="ECO:0000313" key="3">
    <source>
        <dbReference type="EMBL" id="OAA68044.1"/>
    </source>
</evidence>
<feature type="compositionally biased region" description="Low complexity" evidence="1">
    <location>
        <begin position="666"/>
        <end position="676"/>
    </location>
</feature>
<feature type="domain" description="F-box" evidence="2">
    <location>
        <begin position="4"/>
        <end position="50"/>
    </location>
</feature>
<keyword evidence="4" id="KW-1185">Reference proteome</keyword>
<dbReference type="CDD" id="cd09917">
    <property type="entry name" value="F-box_SF"/>
    <property type="match status" value="1"/>
</dbReference>
<gene>
    <name evidence="3" type="ORF">SPI_00239</name>
</gene>
<sequence length="831" mass="91202">MVKKASLDTLPDDILYLVLENLATARDRAHLSRICRHLHRFMQERGWRAFALHCFPTISQQVGEAIDNDDDDEDEDKGDDGNDNDGRRACGTRGWNALAESLTWQSRAWDRRSFSFQALLPRYRRVGPRQRPSRPYRPSLAVHFQADLASSRKARGRSADGEELLVWGAGEDIVARYRGRGGQTRRTGTASAAPVWHVVDGKAAGFRPGYDDVRAISVIEDVMGRPRHRGVLAGRESGDLSLLSAEKDAGFGRLLARFLPNRSDGDDKNQSVDDLAVAAARRPIDQSRIYTVDVTTNGRNVSRLGGGSSNGLVAVTTASHIVFYPLPRDDVDSTPANAAGNSIHKRGGVAESGGDGDGDGDLDDETAVDTAPQRVFPVTTFDMDKFGLSSRGHRHSYNARWLAAEGMLAVGLGVGEQPLRYLTVTPTGPVLTAAHKNAVLAEHYQLTDTSYLLPTSLEPIGTPSSGAGGGGHLVLSAWRDGTCRLQDLRTASPWDLVYQDNVMPKECSQALLVYDGDRFLAGNQESATLKVFDLRWPRRYYHTAALACGSTRSYPLDGILPMRPRTTTTTTKQRLLWPSVPPPLPRRARCCLQRGLECRWHASSKRLDHRPNCNVYLDRALRNVVRHDLGVWALARAASSDPLAPNFYAGLHGCIVEGALMEDTPPDTTAATAGPPRRQGDPHFGYDAASFGLENDDIDYYVPEDVDKTAPYRAVNLRASLMETGDGLADIDAGNRPLMMPLVRSSCVMTPSTTGMSANGSSDGTPGSTSGAAAAPTKRQSYLRDPTGTEFAIERGRMRGLMQTPYEWRRRHRLDYRFQYPSDFGVLREDT</sequence>
<proteinExistence type="predicted"/>
<feature type="compositionally biased region" description="Low complexity" evidence="1">
    <location>
        <begin position="760"/>
        <end position="777"/>
    </location>
</feature>
<feature type="region of interest" description="Disordered" evidence="1">
    <location>
        <begin position="663"/>
        <end position="683"/>
    </location>
</feature>
<evidence type="ECO:0000259" key="2">
    <source>
        <dbReference type="PROSITE" id="PS50181"/>
    </source>
</evidence>
<name>A0A167ZYS1_9HYPO</name>
<dbReference type="EMBL" id="AZHD01000001">
    <property type="protein sequence ID" value="OAA68044.1"/>
    <property type="molecule type" value="Genomic_DNA"/>
</dbReference>
<feature type="compositionally biased region" description="Acidic residues" evidence="1">
    <location>
        <begin position="66"/>
        <end position="83"/>
    </location>
</feature>
<organism evidence="3 4">
    <name type="scientific">Niveomyces insectorum RCEF 264</name>
    <dbReference type="NCBI Taxonomy" id="1081102"/>
    <lineage>
        <taxon>Eukaryota</taxon>
        <taxon>Fungi</taxon>
        <taxon>Dikarya</taxon>
        <taxon>Ascomycota</taxon>
        <taxon>Pezizomycotina</taxon>
        <taxon>Sordariomycetes</taxon>
        <taxon>Hypocreomycetidae</taxon>
        <taxon>Hypocreales</taxon>
        <taxon>Cordycipitaceae</taxon>
        <taxon>Niveomyces</taxon>
    </lineage>
</organism>
<reference evidence="3 4" key="1">
    <citation type="journal article" date="2016" name="Genome Biol. Evol.">
        <title>Divergent and convergent evolution of fungal pathogenicity.</title>
        <authorList>
            <person name="Shang Y."/>
            <person name="Xiao G."/>
            <person name="Zheng P."/>
            <person name="Cen K."/>
            <person name="Zhan S."/>
            <person name="Wang C."/>
        </authorList>
    </citation>
    <scope>NUCLEOTIDE SEQUENCE [LARGE SCALE GENOMIC DNA]</scope>
    <source>
        <strain evidence="3 4">RCEF 264</strain>
    </source>
</reference>
<feature type="compositionally biased region" description="Acidic residues" evidence="1">
    <location>
        <begin position="354"/>
        <end position="367"/>
    </location>
</feature>
<dbReference type="InterPro" id="IPR001810">
    <property type="entry name" value="F-box_dom"/>
</dbReference>
<dbReference type="AlphaFoldDB" id="A0A167ZYS1"/>
<evidence type="ECO:0000256" key="1">
    <source>
        <dbReference type="SAM" id="MobiDB-lite"/>
    </source>
</evidence>
<accession>A0A167ZYS1</accession>
<dbReference type="SUPFAM" id="SSF81383">
    <property type="entry name" value="F-box domain"/>
    <property type="match status" value="1"/>
</dbReference>
<comment type="caution">
    <text evidence="3">The sequence shown here is derived from an EMBL/GenBank/DDBJ whole genome shotgun (WGS) entry which is preliminary data.</text>
</comment>
<evidence type="ECO:0000313" key="4">
    <source>
        <dbReference type="Proteomes" id="UP000076874"/>
    </source>
</evidence>
<protein>
    <submittedName>
        <fullName evidence="3">F-box domain containing protein</fullName>
    </submittedName>
</protein>
<feature type="region of interest" description="Disordered" evidence="1">
    <location>
        <begin position="752"/>
        <end position="781"/>
    </location>
</feature>
<feature type="region of interest" description="Disordered" evidence="1">
    <location>
        <begin position="65"/>
        <end position="89"/>
    </location>
</feature>
<dbReference type="OrthoDB" id="1259151at2759"/>